<keyword evidence="3" id="KW-1185">Reference proteome</keyword>
<name>A0AAD5JHR8_ACENE</name>
<evidence type="ECO:0000313" key="3">
    <source>
        <dbReference type="Proteomes" id="UP001064489"/>
    </source>
</evidence>
<feature type="compositionally biased region" description="Acidic residues" evidence="1">
    <location>
        <begin position="43"/>
        <end position="52"/>
    </location>
</feature>
<feature type="compositionally biased region" description="Low complexity" evidence="1">
    <location>
        <begin position="14"/>
        <end position="25"/>
    </location>
</feature>
<evidence type="ECO:0000256" key="1">
    <source>
        <dbReference type="SAM" id="MobiDB-lite"/>
    </source>
</evidence>
<evidence type="ECO:0000313" key="2">
    <source>
        <dbReference type="EMBL" id="KAI9200808.1"/>
    </source>
</evidence>
<reference evidence="2" key="1">
    <citation type="journal article" date="2022" name="Plant J.">
        <title>Strategies of tolerance reflected in two North American maple genomes.</title>
        <authorList>
            <person name="McEvoy S.L."/>
            <person name="Sezen U.U."/>
            <person name="Trouern-Trend A."/>
            <person name="McMahon S.M."/>
            <person name="Schaberg P.G."/>
            <person name="Yang J."/>
            <person name="Wegrzyn J.L."/>
            <person name="Swenson N.G."/>
        </authorList>
    </citation>
    <scope>NUCLEOTIDE SEQUENCE</scope>
    <source>
        <strain evidence="2">91603</strain>
    </source>
</reference>
<reference evidence="2" key="2">
    <citation type="submission" date="2023-02" db="EMBL/GenBank/DDBJ databases">
        <authorList>
            <person name="Swenson N.G."/>
            <person name="Wegrzyn J.L."/>
            <person name="Mcevoy S.L."/>
        </authorList>
    </citation>
    <scope>NUCLEOTIDE SEQUENCE</scope>
    <source>
        <strain evidence="2">91603</strain>
        <tissue evidence="2">Leaf</tissue>
    </source>
</reference>
<dbReference type="Proteomes" id="UP001064489">
    <property type="component" value="Chromosome 9"/>
</dbReference>
<protein>
    <submittedName>
        <fullName evidence="2">Uncharacterized protein</fullName>
    </submittedName>
</protein>
<dbReference type="EMBL" id="JAJSOW010000001">
    <property type="protein sequence ID" value="KAI9200808.1"/>
    <property type="molecule type" value="Genomic_DNA"/>
</dbReference>
<feature type="region of interest" description="Disordered" evidence="1">
    <location>
        <begin position="1"/>
        <end position="72"/>
    </location>
</feature>
<organism evidence="2 3">
    <name type="scientific">Acer negundo</name>
    <name type="common">Box elder</name>
    <dbReference type="NCBI Taxonomy" id="4023"/>
    <lineage>
        <taxon>Eukaryota</taxon>
        <taxon>Viridiplantae</taxon>
        <taxon>Streptophyta</taxon>
        <taxon>Embryophyta</taxon>
        <taxon>Tracheophyta</taxon>
        <taxon>Spermatophyta</taxon>
        <taxon>Magnoliopsida</taxon>
        <taxon>eudicotyledons</taxon>
        <taxon>Gunneridae</taxon>
        <taxon>Pentapetalae</taxon>
        <taxon>rosids</taxon>
        <taxon>malvids</taxon>
        <taxon>Sapindales</taxon>
        <taxon>Sapindaceae</taxon>
        <taxon>Hippocastanoideae</taxon>
        <taxon>Acereae</taxon>
        <taxon>Acer</taxon>
    </lineage>
</organism>
<proteinExistence type="predicted"/>
<comment type="caution">
    <text evidence="2">The sequence shown here is derived from an EMBL/GenBank/DDBJ whole genome shotgun (WGS) entry which is preliminary data.</text>
</comment>
<sequence length="229" mass="25714">MIRKVRASREEESPSPSKFSESSSKVNSLRSAFEARDSQEGDLLVDEGEDTESLFTERRSPEGGDPEVDQPVHEGVLPNVVDPEALLPGREGYEVRFNSEEYFRHKMYHMRFAINQEFTIALTQLNPNGWRVVIGMYALWRGLGFPALTVREIRHCYSFRSHRTGGDGKWSLASYDKQLGELLITELPSSNKEWKKSCVVRTRFLGGAFGGGAGSHFEGVVCTTVGEAY</sequence>
<dbReference type="AlphaFoldDB" id="A0AAD5JHR8"/>
<gene>
    <name evidence="2" type="ORF">LWI28_013443</name>
</gene>
<accession>A0AAD5JHR8</accession>